<dbReference type="AlphaFoldDB" id="A0A9D1X6U9"/>
<dbReference type="InterPro" id="IPR026906">
    <property type="entry name" value="LRR_5"/>
</dbReference>
<gene>
    <name evidence="2" type="ORF">H9977_01095</name>
</gene>
<sequence>MKKLFFLMAFLVTIGTSGVYAQLAKTVTLTTPNTLASALGDDAVKITSLTIIGPLGEDDFKTMKEQMNMLQVLDMSGVTELPMVDSGFGPYALVSIPQAAFKDKLTLQEILLPSIPFSIGTEVFSGCNNLGKVDFSQASGLEKIGGNAFGGCSSLQEI</sequence>
<dbReference type="InterPro" id="IPR032675">
    <property type="entry name" value="LRR_dom_sf"/>
</dbReference>
<evidence type="ECO:0000313" key="3">
    <source>
        <dbReference type="Proteomes" id="UP000886740"/>
    </source>
</evidence>
<feature type="non-terminal residue" evidence="2">
    <location>
        <position position="158"/>
    </location>
</feature>
<evidence type="ECO:0000313" key="2">
    <source>
        <dbReference type="EMBL" id="HIX73641.1"/>
    </source>
</evidence>
<protein>
    <submittedName>
        <fullName evidence="2">Leucine-rich repeat domain-containing protein</fullName>
    </submittedName>
</protein>
<evidence type="ECO:0000256" key="1">
    <source>
        <dbReference type="SAM" id="SignalP"/>
    </source>
</evidence>
<comment type="caution">
    <text evidence="2">The sequence shown here is derived from an EMBL/GenBank/DDBJ whole genome shotgun (WGS) entry which is preliminary data.</text>
</comment>
<reference evidence="2" key="2">
    <citation type="submission" date="2021-04" db="EMBL/GenBank/DDBJ databases">
        <authorList>
            <person name="Gilroy R."/>
        </authorList>
    </citation>
    <scope>NUCLEOTIDE SEQUENCE</scope>
    <source>
        <strain evidence="2">ChiGjej6B6-14162</strain>
    </source>
</reference>
<keyword evidence="1" id="KW-0732">Signal</keyword>
<dbReference type="SUPFAM" id="SSF52058">
    <property type="entry name" value="L domain-like"/>
    <property type="match status" value="1"/>
</dbReference>
<name>A0A9D1X6U9_9BACT</name>
<proteinExistence type="predicted"/>
<dbReference type="Pfam" id="PF13306">
    <property type="entry name" value="LRR_5"/>
    <property type="match status" value="1"/>
</dbReference>
<dbReference type="Gene3D" id="3.80.10.10">
    <property type="entry name" value="Ribonuclease Inhibitor"/>
    <property type="match status" value="1"/>
</dbReference>
<organism evidence="2 3">
    <name type="scientific">Candidatus Parabacteroides intestinipullorum</name>
    <dbReference type="NCBI Taxonomy" id="2838723"/>
    <lineage>
        <taxon>Bacteria</taxon>
        <taxon>Pseudomonadati</taxon>
        <taxon>Bacteroidota</taxon>
        <taxon>Bacteroidia</taxon>
        <taxon>Bacteroidales</taxon>
        <taxon>Tannerellaceae</taxon>
        <taxon>Parabacteroides</taxon>
    </lineage>
</organism>
<reference evidence="2" key="1">
    <citation type="journal article" date="2021" name="PeerJ">
        <title>Extensive microbial diversity within the chicken gut microbiome revealed by metagenomics and culture.</title>
        <authorList>
            <person name="Gilroy R."/>
            <person name="Ravi A."/>
            <person name="Getino M."/>
            <person name="Pursley I."/>
            <person name="Horton D.L."/>
            <person name="Alikhan N.F."/>
            <person name="Baker D."/>
            <person name="Gharbi K."/>
            <person name="Hall N."/>
            <person name="Watson M."/>
            <person name="Adriaenssens E.M."/>
            <person name="Foster-Nyarko E."/>
            <person name="Jarju S."/>
            <person name="Secka A."/>
            <person name="Antonio M."/>
            <person name="Oren A."/>
            <person name="Chaudhuri R.R."/>
            <person name="La Ragione R."/>
            <person name="Hildebrand F."/>
            <person name="Pallen M.J."/>
        </authorList>
    </citation>
    <scope>NUCLEOTIDE SEQUENCE</scope>
    <source>
        <strain evidence="2">ChiGjej6B6-14162</strain>
    </source>
</reference>
<accession>A0A9D1X6U9</accession>
<feature type="signal peptide" evidence="1">
    <location>
        <begin position="1"/>
        <end position="21"/>
    </location>
</feature>
<dbReference type="Proteomes" id="UP000886740">
    <property type="component" value="Unassembled WGS sequence"/>
</dbReference>
<dbReference type="EMBL" id="DXEL01000010">
    <property type="protein sequence ID" value="HIX73641.1"/>
    <property type="molecule type" value="Genomic_DNA"/>
</dbReference>
<feature type="chain" id="PRO_5038912318" evidence="1">
    <location>
        <begin position="22"/>
        <end position="158"/>
    </location>
</feature>